<keyword evidence="3" id="KW-1185">Reference proteome</keyword>
<dbReference type="Proteomes" id="UP000318946">
    <property type="component" value="Chromosome"/>
</dbReference>
<dbReference type="EMBL" id="AP019735">
    <property type="protein sequence ID" value="BBL03407.1"/>
    <property type="molecule type" value="Genomic_DNA"/>
</dbReference>
<dbReference type="KEGG" id="acou:A5CBH24_07200"/>
<proteinExistence type="predicted"/>
<feature type="compositionally biased region" description="Basic and acidic residues" evidence="1">
    <location>
        <begin position="72"/>
        <end position="82"/>
    </location>
</feature>
<sequence>MRRKGLRSFDYGGSEKSANGLCARLLNVVLRPLSENRCPIPTEVPCGHFWHRLSVTKGGKCDRLQSKSGRGLTKENRTLAAP</sequence>
<protein>
    <submittedName>
        <fullName evidence="2">Uncharacterized protein</fullName>
    </submittedName>
</protein>
<evidence type="ECO:0000313" key="3">
    <source>
        <dbReference type="Proteomes" id="UP000318946"/>
    </source>
</evidence>
<evidence type="ECO:0000256" key="1">
    <source>
        <dbReference type="SAM" id="MobiDB-lite"/>
    </source>
</evidence>
<reference evidence="3" key="1">
    <citation type="submission" date="2019-06" db="EMBL/GenBank/DDBJ databases">
        <title>Alistipes onderdonkii subsp. vulgaris subsp. nov., Alistipes dispar sp. nov. and Alistipes communis sp. nov., isolated from human faeces, and creation of Alistipes onderdonkii subsp. onderdonkii subsp. nov.</title>
        <authorList>
            <person name="Sakamoto M."/>
            <person name="Ikeyama N."/>
            <person name="Ogata Y."/>
            <person name="Suda W."/>
            <person name="Iino T."/>
            <person name="Hattori M."/>
            <person name="Ohkuma M."/>
        </authorList>
    </citation>
    <scope>NUCLEOTIDE SEQUENCE [LARGE SCALE GENOMIC DNA]</scope>
    <source>
        <strain evidence="3">5CBH24</strain>
    </source>
</reference>
<organism evidence="2 3">
    <name type="scientific">Alistipes communis</name>
    <dbReference type="NCBI Taxonomy" id="2585118"/>
    <lineage>
        <taxon>Bacteria</taxon>
        <taxon>Pseudomonadati</taxon>
        <taxon>Bacteroidota</taxon>
        <taxon>Bacteroidia</taxon>
        <taxon>Bacteroidales</taxon>
        <taxon>Rikenellaceae</taxon>
        <taxon>Alistipes</taxon>
    </lineage>
</organism>
<name>A0A4Y1WRG4_9BACT</name>
<dbReference type="AlphaFoldDB" id="A0A4Y1WRG4"/>
<feature type="region of interest" description="Disordered" evidence="1">
    <location>
        <begin position="61"/>
        <end position="82"/>
    </location>
</feature>
<accession>A0A4Y1WRG4</accession>
<gene>
    <name evidence="2" type="ORF">A5CBH24_07200</name>
</gene>
<evidence type="ECO:0000313" key="2">
    <source>
        <dbReference type="EMBL" id="BBL03407.1"/>
    </source>
</evidence>